<evidence type="ECO:0000313" key="2">
    <source>
        <dbReference type="Proteomes" id="UP000192738"/>
    </source>
</evidence>
<protein>
    <submittedName>
        <fullName evidence="1">Uncharacterized protein</fullName>
    </submittedName>
</protein>
<accession>A0A1W2F2D3</accession>
<dbReference type="AlphaFoldDB" id="A0A1W2F2D3"/>
<proteinExistence type="predicted"/>
<keyword evidence="2" id="KW-1185">Reference proteome</keyword>
<sequence length="174" mass="21123">MDLWNKEGIPHKGWKCIDIEDLAEGLDELDAEERKDYYETCEMCNHEGIRYVHIMEHPEYSEHLRVGCSCAERMEEDYVTPQLREKNLRKKFSRLKTFRKRTWVQNFNGNYMLKFKGYFITIMPSKYKKGEYGIIFRNKQYWKYESLEKAKRAAFDIIDEYLQQRPANGIYLPY</sequence>
<name>A0A1W2F2D3_9FIRM</name>
<reference evidence="1 2" key="1">
    <citation type="submission" date="2017-04" db="EMBL/GenBank/DDBJ databases">
        <authorList>
            <person name="Afonso C.L."/>
            <person name="Miller P.J."/>
            <person name="Scott M.A."/>
            <person name="Spackman E."/>
            <person name="Goraichik I."/>
            <person name="Dimitrov K.M."/>
            <person name="Suarez D.L."/>
            <person name="Swayne D.E."/>
        </authorList>
    </citation>
    <scope>NUCLEOTIDE SEQUENCE [LARGE SCALE GENOMIC DNA]</scope>
    <source>
        <strain evidence="1 2">DSM 5090</strain>
    </source>
</reference>
<evidence type="ECO:0000313" key="1">
    <source>
        <dbReference type="EMBL" id="SMD16117.1"/>
    </source>
</evidence>
<dbReference type="RefSeq" id="WP_371360847.1">
    <property type="nucleotide sequence ID" value="NZ_CP155572.1"/>
</dbReference>
<dbReference type="Proteomes" id="UP000192738">
    <property type="component" value="Unassembled WGS sequence"/>
</dbReference>
<organism evidence="1 2">
    <name type="scientific">Sporomusa malonica</name>
    <dbReference type="NCBI Taxonomy" id="112901"/>
    <lineage>
        <taxon>Bacteria</taxon>
        <taxon>Bacillati</taxon>
        <taxon>Bacillota</taxon>
        <taxon>Negativicutes</taxon>
        <taxon>Selenomonadales</taxon>
        <taxon>Sporomusaceae</taxon>
        <taxon>Sporomusa</taxon>
    </lineage>
</organism>
<dbReference type="EMBL" id="FWXI01000040">
    <property type="protein sequence ID" value="SMD16117.1"/>
    <property type="molecule type" value="Genomic_DNA"/>
</dbReference>
<gene>
    <name evidence="1" type="ORF">SAMN04488500_1406</name>
</gene>